<dbReference type="AlphaFoldDB" id="A0A553MY10"/>
<evidence type="ECO:0000256" key="2">
    <source>
        <dbReference type="ARBA" id="ARBA00022737"/>
    </source>
</evidence>
<keyword evidence="5" id="KW-1185">Reference proteome</keyword>
<dbReference type="Pfam" id="PF00651">
    <property type="entry name" value="BTB"/>
    <property type="match status" value="1"/>
</dbReference>
<dbReference type="Gene3D" id="3.30.710.10">
    <property type="entry name" value="Potassium Channel Kv1.1, Chain A"/>
    <property type="match status" value="1"/>
</dbReference>
<dbReference type="PANTHER" id="PTHR45632">
    <property type="entry name" value="LD33804P"/>
    <property type="match status" value="1"/>
</dbReference>
<dbReference type="SUPFAM" id="SSF117281">
    <property type="entry name" value="Kelch motif"/>
    <property type="match status" value="1"/>
</dbReference>
<evidence type="ECO:0000313" key="4">
    <source>
        <dbReference type="EMBL" id="TRY58047.1"/>
    </source>
</evidence>
<dbReference type="FunFam" id="1.25.40.420:FF:000001">
    <property type="entry name" value="Kelch-like family member 12"/>
    <property type="match status" value="1"/>
</dbReference>
<dbReference type="SMART" id="SM00875">
    <property type="entry name" value="BACK"/>
    <property type="match status" value="1"/>
</dbReference>
<dbReference type="InterPro" id="IPR011705">
    <property type="entry name" value="BACK"/>
</dbReference>
<evidence type="ECO:0000259" key="3">
    <source>
        <dbReference type="PROSITE" id="PS50097"/>
    </source>
</evidence>
<dbReference type="EMBL" id="SRMA01027211">
    <property type="protein sequence ID" value="TRY58047.1"/>
    <property type="molecule type" value="Genomic_DNA"/>
</dbReference>
<dbReference type="Gene3D" id="1.25.40.420">
    <property type="match status" value="1"/>
</dbReference>
<evidence type="ECO:0000256" key="1">
    <source>
        <dbReference type="ARBA" id="ARBA00022441"/>
    </source>
</evidence>
<dbReference type="InterPro" id="IPR011333">
    <property type="entry name" value="SKP1/BTB/POZ_sf"/>
</dbReference>
<name>A0A553MY10_9TELE</name>
<comment type="caution">
    <text evidence="4">The sequence shown here is derived from an EMBL/GenBank/DDBJ whole genome shotgun (WGS) entry which is preliminary data.</text>
</comment>
<dbReference type="InterPro" id="IPR015915">
    <property type="entry name" value="Kelch-typ_b-propeller"/>
</dbReference>
<keyword evidence="1" id="KW-0880">Kelch repeat</keyword>
<proteinExistence type="predicted"/>
<dbReference type="InterPro" id="IPR000210">
    <property type="entry name" value="BTB/POZ_dom"/>
</dbReference>
<dbReference type="PANTHER" id="PTHR45632:SF3">
    <property type="entry name" value="KELCH-LIKE PROTEIN 32"/>
    <property type="match status" value="1"/>
</dbReference>
<protein>
    <recommendedName>
        <fullName evidence="3">BTB domain-containing protein</fullName>
    </recommendedName>
</protein>
<reference evidence="4 5" key="1">
    <citation type="journal article" date="2019" name="Sci. Data">
        <title>Hybrid genome assembly and annotation of Danionella translucida.</title>
        <authorList>
            <person name="Kadobianskyi M."/>
            <person name="Schulze L."/>
            <person name="Schuelke M."/>
            <person name="Judkewitz B."/>
        </authorList>
    </citation>
    <scope>NUCLEOTIDE SEQUENCE [LARGE SCALE GENOMIC DNA]</scope>
    <source>
        <strain evidence="4 5">Bolton</strain>
    </source>
</reference>
<dbReference type="InterPro" id="IPR006652">
    <property type="entry name" value="Kelch_1"/>
</dbReference>
<dbReference type="SMART" id="SM00225">
    <property type="entry name" value="BTB"/>
    <property type="match status" value="1"/>
</dbReference>
<keyword evidence="2" id="KW-0677">Repeat</keyword>
<dbReference type="Proteomes" id="UP000316079">
    <property type="component" value="Unassembled WGS sequence"/>
</dbReference>
<dbReference type="Pfam" id="PF01344">
    <property type="entry name" value="Kelch_1"/>
    <property type="match status" value="1"/>
</dbReference>
<organism evidence="4 5">
    <name type="scientific">Danionella cerebrum</name>
    <dbReference type="NCBI Taxonomy" id="2873325"/>
    <lineage>
        <taxon>Eukaryota</taxon>
        <taxon>Metazoa</taxon>
        <taxon>Chordata</taxon>
        <taxon>Craniata</taxon>
        <taxon>Vertebrata</taxon>
        <taxon>Euteleostomi</taxon>
        <taxon>Actinopterygii</taxon>
        <taxon>Neopterygii</taxon>
        <taxon>Teleostei</taxon>
        <taxon>Ostariophysi</taxon>
        <taxon>Cypriniformes</taxon>
        <taxon>Danionidae</taxon>
        <taxon>Danioninae</taxon>
        <taxon>Danionella</taxon>
    </lineage>
</organism>
<dbReference type="PIRSF" id="PIRSF037037">
    <property type="entry name" value="Kelch-like_protein_gigaxonin"/>
    <property type="match status" value="1"/>
</dbReference>
<dbReference type="SUPFAM" id="SSF54695">
    <property type="entry name" value="POZ domain"/>
    <property type="match status" value="1"/>
</dbReference>
<dbReference type="PROSITE" id="PS50097">
    <property type="entry name" value="BTB"/>
    <property type="match status" value="1"/>
</dbReference>
<dbReference type="Pfam" id="PF07707">
    <property type="entry name" value="BACK"/>
    <property type="match status" value="1"/>
</dbReference>
<sequence length="590" mass="66780">MECVCVDESLGQQVLRVLRSFREKSVMFDFSIHVENETLQCHRCVLAAVSDFFRVMLELDVRESTDGSVTLRNLSADAVHLFLDFAYSGEINIKEDNVEMLFQLSSYLQVDFILRSCSDFLIKTLQLTNCLHLLTMAEDYGSSHLQKHATDFILQNFHAFSSEPDFIDIPDQILERCLASDALNVPDEETVLSAVLRWAQFDPETRKQHLPKLLKLIRLHHSPLSALESASHNQLLTDDQQCVSIINNAIESVQEYSGFFCDARPSTVSSYIFVYKTSDNGDCHAFCYDIALDRWMELTEDAASILDSPGSAFASFGEKVFITGGCRGECHRHIRNHIAEDFHDATNAVFCYCPIERSLTPMVQMQHARSMHTCVTALNRIYVIGGKTCGTSNIRGLLEVEFFDPLIREWTSVSPLPKDIYFPESSVCGNFIYTLGSALEVSETFNPALDCFFRYDLVTDQWCQLVAEFGPFFHAMLVKPVSINDVLYICDLSLYKVFSFCPDTSEWKGEGSFECAGFNAAAIGVRDKIFILGGDFSPDEITDDVQVYDSAQSEWKEVSPMPQALTEFHCEVLNFNSLRNPWRINIVETT</sequence>
<accession>A0A553MY10</accession>
<dbReference type="STRING" id="623744.A0A553MY10"/>
<evidence type="ECO:0000313" key="5">
    <source>
        <dbReference type="Proteomes" id="UP000316079"/>
    </source>
</evidence>
<feature type="domain" description="BTB" evidence="3">
    <location>
        <begin position="28"/>
        <end position="95"/>
    </location>
</feature>
<dbReference type="OrthoDB" id="25620at2759"/>
<dbReference type="Gene3D" id="2.120.10.80">
    <property type="entry name" value="Kelch-type beta propeller"/>
    <property type="match status" value="1"/>
</dbReference>
<gene>
    <name evidence="4" type="ORF">DNTS_022700</name>
</gene>
<dbReference type="SMART" id="SM00612">
    <property type="entry name" value="Kelch"/>
    <property type="match status" value="2"/>
</dbReference>
<dbReference type="InterPro" id="IPR017096">
    <property type="entry name" value="BTB-kelch_protein"/>
</dbReference>